<evidence type="ECO:0000256" key="10">
    <source>
        <dbReference type="ARBA" id="ARBA00024121"/>
    </source>
</evidence>
<comment type="cofactor">
    <cofactor evidence="1">
        <name>Zn(2+)</name>
        <dbReference type="ChEBI" id="CHEBI:29105"/>
    </cofactor>
</comment>
<feature type="domain" description="Carboxysome Shell Carbonic Anhydrase catalytic" evidence="15">
    <location>
        <begin position="171"/>
        <end position="411"/>
    </location>
</feature>
<feature type="domain" description="Carboxysome Shell Carbonic Anhydrase N-terminal" evidence="16">
    <location>
        <begin position="66"/>
        <end position="157"/>
    </location>
</feature>
<dbReference type="Pfam" id="PF20687">
    <property type="entry name" value="CsoSCA_N"/>
    <property type="match status" value="1"/>
</dbReference>
<evidence type="ECO:0000256" key="3">
    <source>
        <dbReference type="ARBA" id="ARBA00022723"/>
    </source>
</evidence>
<evidence type="ECO:0000256" key="13">
    <source>
        <dbReference type="NCBIfam" id="TIGR02701"/>
    </source>
</evidence>
<protein>
    <recommendedName>
        <fullName evidence="10 13">Carboxysome shell carbonic anhydrase</fullName>
        <ecNumber evidence="2 13">4.2.1.1</ecNumber>
    </recommendedName>
</protein>
<dbReference type="Pfam" id="PF08936">
    <property type="entry name" value="CsoSCA_C"/>
    <property type="match status" value="1"/>
</dbReference>
<organism evidence="17">
    <name type="scientific">uncultured Thiotrichaceae bacterium</name>
    <dbReference type="NCBI Taxonomy" id="298394"/>
    <lineage>
        <taxon>Bacteria</taxon>
        <taxon>Pseudomonadati</taxon>
        <taxon>Pseudomonadota</taxon>
        <taxon>Gammaproteobacteria</taxon>
        <taxon>Thiotrichales</taxon>
        <taxon>Thiotrichaceae</taxon>
        <taxon>environmental samples</taxon>
    </lineage>
</organism>
<keyword evidence="8" id="KW-1282">Carboxysome</keyword>
<dbReference type="InterPro" id="IPR043065">
    <property type="entry name" value="CsoSCA_N_sf"/>
</dbReference>
<evidence type="ECO:0000256" key="1">
    <source>
        <dbReference type="ARBA" id="ARBA00001947"/>
    </source>
</evidence>
<dbReference type="InterPro" id="IPR048539">
    <property type="entry name" value="CsoSCA_cat"/>
</dbReference>
<evidence type="ECO:0000256" key="7">
    <source>
        <dbReference type="ARBA" id="ARBA00023587"/>
    </source>
</evidence>
<keyword evidence="5" id="KW-0456">Lyase</keyword>
<name>A0A6S6TQR2_9GAMM</name>
<evidence type="ECO:0000256" key="12">
    <source>
        <dbReference type="ARBA" id="ARBA00048348"/>
    </source>
</evidence>
<dbReference type="SMR" id="A0A6S6TQR2"/>
<dbReference type="AlphaFoldDB" id="A0A6S6TQR2"/>
<evidence type="ECO:0000256" key="4">
    <source>
        <dbReference type="ARBA" id="ARBA00022833"/>
    </source>
</evidence>
<dbReference type="InterPro" id="IPR014074">
    <property type="entry name" value="Carboxysome_shell_carb_anhy"/>
</dbReference>
<dbReference type="NCBIfam" id="TIGR02701">
    <property type="entry name" value="shell_carb_anhy"/>
    <property type="match status" value="1"/>
</dbReference>
<dbReference type="Gene3D" id="1.20.120.1310">
    <property type="entry name" value="Carboxysome Shell Carbonic Anhydrase, N-terminal helical domain"/>
    <property type="match status" value="1"/>
</dbReference>
<evidence type="ECO:0000256" key="8">
    <source>
        <dbReference type="ARBA" id="ARBA00023669"/>
    </source>
</evidence>
<dbReference type="GO" id="GO:0046872">
    <property type="term" value="F:metal ion binding"/>
    <property type="evidence" value="ECO:0007669"/>
    <property type="project" value="UniProtKB-KW"/>
</dbReference>
<dbReference type="EMBL" id="CACVAT010000348">
    <property type="protein sequence ID" value="CAA6820447.1"/>
    <property type="molecule type" value="Genomic_DNA"/>
</dbReference>
<dbReference type="InterPro" id="IPR043066">
    <property type="entry name" value="CsoSCA_C_sf"/>
</dbReference>
<dbReference type="InterPro" id="IPR048620">
    <property type="entry name" value="CsoSCA_C"/>
</dbReference>
<evidence type="ECO:0000259" key="16">
    <source>
        <dbReference type="Pfam" id="PF20687"/>
    </source>
</evidence>
<keyword evidence="11" id="KW-1283">Bacterial microcompartment</keyword>
<keyword evidence="6" id="KW-0120">Carbon dioxide fixation</keyword>
<comment type="similarity">
    <text evidence="9">Belongs to the beta-class carbonic anhydrase family. CsoSCA subfamily.</text>
</comment>
<evidence type="ECO:0000259" key="15">
    <source>
        <dbReference type="Pfam" id="PF20686"/>
    </source>
</evidence>
<evidence type="ECO:0000256" key="6">
    <source>
        <dbReference type="ARBA" id="ARBA00023300"/>
    </source>
</evidence>
<evidence type="ECO:0000256" key="9">
    <source>
        <dbReference type="ARBA" id="ARBA00024021"/>
    </source>
</evidence>
<dbReference type="Pfam" id="PF20686">
    <property type="entry name" value="CsoSCA_cat"/>
    <property type="match status" value="1"/>
</dbReference>
<dbReference type="GO" id="GO:0031470">
    <property type="term" value="C:carboxysome"/>
    <property type="evidence" value="ECO:0007669"/>
    <property type="project" value="UniProtKB-SubCell"/>
</dbReference>
<comment type="catalytic activity">
    <reaction evidence="12">
        <text>hydrogencarbonate + H(+) = CO2 + H2O</text>
        <dbReference type="Rhea" id="RHEA:10748"/>
        <dbReference type="ChEBI" id="CHEBI:15377"/>
        <dbReference type="ChEBI" id="CHEBI:15378"/>
        <dbReference type="ChEBI" id="CHEBI:16526"/>
        <dbReference type="ChEBI" id="CHEBI:17544"/>
        <dbReference type="EC" id="4.2.1.1"/>
    </reaction>
</comment>
<sequence length="529" mass="58545">MNTRNAYKLRALKAANRRNSRSQARGGYVAPASLANPMLVPEKKAMSAAETKAENHRGMPVRNQQHPLTDGYTNARLAHCEDSVKGRFDAIVPTLKTIAGLPYGADFIQRAQQVANQNLGFELPEHLLDSAWVGGVDMKALYAECSFSALKAAAEQFVDDLNQQLETVQDTKNFFLDCGFHAVDMSPCADGRLKGLTRYILRLPLSSFTRRKAYAGALFDVETDVHHWEETELRRFREGVPTTPDAGTRYLKVAVYHTSSSDPNHQGCAAHGSNEHTARDSARERLGQFREAIENTFCCGASTDILLIGVDTDTDAIKIHVPDGNGDISQHRVIDNMQLYKDTLNMTADESRVVVYEAINNPNQQSPGWGAGEGQPHEGMRKLIANLLINNLSQIDYVADLYGGSYPDIGHAERYISVGDGFDEVQMRNVAYYAHLQTLEEGVADMDVGIKIFTGLNIKQGLPIPVAIHYRYNAKVPGSRERTCAKAKRVEMAIRNRYSDLDTKGMLFCHLSVQDKPTGSPIETVEISP</sequence>
<keyword evidence="3" id="KW-0479">Metal-binding</keyword>
<comment type="subcellular location">
    <subcellularLocation>
        <location evidence="7">Carboxysome</location>
    </subcellularLocation>
</comment>
<evidence type="ECO:0000259" key="14">
    <source>
        <dbReference type="Pfam" id="PF08936"/>
    </source>
</evidence>
<evidence type="ECO:0000256" key="5">
    <source>
        <dbReference type="ARBA" id="ARBA00023239"/>
    </source>
</evidence>
<feature type="domain" description="Carboxysome Shell Carbonic Anhydrase C-terminal" evidence="14">
    <location>
        <begin position="412"/>
        <end position="526"/>
    </location>
</feature>
<dbReference type="Gene3D" id="3.30.1330.140">
    <property type="entry name" value="Carboxysome Shell Carbonic Anhydrase, C-terminal domain"/>
    <property type="match status" value="1"/>
</dbReference>
<accession>A0A6S6TQR2</accession>
<dbReference type="EC" id="4.2.1.1" evidence="2 13"/>
<evidence type="ECO:0000256" key="11">
    <source>
        <dbReference type="ARBA" id="ARBA00024446"/>
    </source>
</evidence>
<keyword evidence="4" id="KW-0862">Zinc</keyword>
<evidence type="ECO:0000313" key="17">
    <source>
        <dbReference type="EMBL" id="CAA6820447.1"/>
    </source>
</evidence>
<dbReference type="GO" id="GO:0004089">
    <property type="term" value="F:carbonate dehydratase activity"/>
    <property type="evidence" value="ECO:0007669"/>
    <property type="project" value="UniProtKB-UniRule"/>
</dbReference>
<gene>
    <name evidence="17" type="ORF">HELGO_WM15644</name>
</gene>
<proteinExistence type="inferred from homology"/>
<dbReference type="InterPro" id="IPR048619">
    <property type="entry name" value="CsoSCA_N"/>
</dbReference>
<dbReference type="GO" id="GO:0015977">
    <property type="term" value="P:carbon fixation"/>
    <property type="evidence" value="ECO:0007669"/>
    <property type="project" value="UniProtKB-UniRule"/>
</dbReference>
<evidence type="ECO:0000256" key="2">
    <source>
        <dbReference type="ARBA" id="ARBA00012925"/>
    </source>
</evidence>
<reference evidence="17" key="1">
    <citation type="submission" date="2020-01" db="EMBL/GenBank/DDBJ databases">
        <authorList>
            <person name="Meier V. D."/>
            <person name="Meier V D."/>
        </authorList>
    </citation>
    <scope>NUCLEOTIDE SEQUENCE</scope>
    <source>
        <strain evidence="17">HLG_WM_MAG_09</strain>
    </source>
</reference>